<name>A0AA37T8T5_9GAMM</name>
<dbReference type="AlphaFoldDB" id="A0AA37T8T5"/>
<protein>
    <submittedName>
        <fullName evidence="1">Uncharacterized protein</fullName>
    </submittedName>
</protein>
<dbReference type="Proteomes" id="UP001156870">
    <property type="component" value="Unassembled WGS sequence"/>
</dbReference>
<evidence type="ECO:0000313" key="1">
    <source>
        <dbReference type="EMBL" id="GLS24702.1"/>
    </source>
</evidence>
<sequence length="525" mass="60830">MTSSAVSKISHLARALYLQDGNPVILSMRPPTFATHVETDANRGAFYTFRIYLSPPNIKEIINKRIERIFLSPEPISISDPRSGFILSVANRKEAIQRVNHHILNIAHQDLILRGLSNNNVRRALLCFQCFLRFPDLDFRTLFDVTLASRHDSKSDDRKHSWSEHFLKGLMLSGHRYFRSSRRSVVSNILFLESNEFGLSYTILYRVLSACYWSKGLVKKYSVFEWFSNLYAESHVKKAMEMLLDTRLLTSPEHEYKVRDISHVSISEAGNYYLEQLIKEQTYLYEAIFDIPLHHKGWNEESKEDFHQRTNSILEYLHALVEAEELECTIIEKSRFREKLSGIFRHSGLLCHRIHSLALRIGNNGKRSKNKRIKEVAESFCIQLEDINHKIKQIEKTLRSYGSESIGHLLQQNEQKSHTWNLGSKGQFVFKHPPILLPESNNLLHAELLLKLPHEPEVIMVHLMADNETNKIPCRAMWPLKKQPYQSKYMGEIALSNIKESQTLPTSSLTVFADSRALFTKQVTP</sequence>
<evidence type="ECO:0000313" key="2">
    <source>
        <dbReference type="Proteomes" id="UP001156870"/>
    </source>
</evidence>
<dbReference type="RefSeq" id="WP_232593695.1">
    <property type="nucleotide sequence ID" value="NZ_BSPD01000017.1"/>
</dbReference>
<proteinExistence type="predicted"/>
<organism evidence="1 2">
    <name type="scientific">Marinibactrum halimedae</name>
    <dbReference type="NCBI Taxonomy" id="1444977"/>
    <lineage>
        <taxon>Bacteria</taxon>
        <taxon>Pseudomonadati</taxon>
        <taxon>Pseudomonadota</taxon>
        <taxon>Gammaproteobacteria</taxon>
        <taxon>Cellvibrionales</taxon>
        <taxon>Cellvibrionaceae</taxon>
        <taxon>Marinibactrum</taxon>
    </lineage>
</organism>
<accession>A0AA37T8T5</accession>
<reference evidence="1 2" key="1">
    <citation type="journal article" date="2014" name="Int. J. Syst. Evol. Microbiol.">
        <title>Complete genome sequence of Corynebacterium casei LMG S-19264T (=DSM 44701T), isolated from a smear-ripened cheese.</title>
        <authorList>
            <consortium name="US DOE Joint Genome Institute (JGI-PGF)"/>
            <person name="Walter F."/>
            <person name="Albersmeier A."/>
            <person name="Kalinowski J."/>
            <person name="Ruckert C."/>
        </authorList>
    </citation>
    <scope>NUCLEOTIDE SEQUENCE [LARGE SCALE GENOMIC DNA]</scope>
    <source>
        <strain evidence="1 2">NBRC 110095</strain>
    </source>
</reference>
<gene>
    <name evidence="1" type="ORF">GCM10007877_04160</name>
</gene>
<dbReference type="EMBL" id="BSPD01000017">
    <property type="protein sequence ID" value="GLS24702.1"/>
    <property type="molecule type" value="Genomic_DNA"/>
</dbReference>
<keyword evidence="2" id="KW-1185">Reference proteome</keyword>
<comment type="caution">
    <text evidence="1">The sequence shown here is derived from an EMBL/GenBank/DDBJ whole genome shotgun (WGS) entry which is preliminary data.</text>
</comment>